<evidence type="ECO:0000256" key="6">
    <source>
        <dbReference type="ARBA" id="ARBA00022946"/>
    </source>
</evidence>
<dbReference type="Gene3D" id="3.40.1280.30">
    <property type="match status" value="1"/>
</dbReference>
<keyword evidence="2" id="KW-0489">Methyltransferase</keyword>
<keyword evidence="3" id="KW-0808">Transferase</keyword>
<protein>
    <recommendedName>
        <fullName evidence="9">RNA (guanine-9-)-methyltransferase domain-containing protein 1</fullName>
    </recommendedName>
</protein>
<evidence type="ECO:0000256" key="2">
    <source>
        <dbReference type="ARBA" id="ARBA00022603"/>
    </source>
</evidence>
<dbReference type="GO" id="GO:0070131">
    <property type="term" value="P:positive regulation of mitochondrial translation"/>
    <property type="evidence" value="ECO:0007669"/>
    <property type="project" value="TreeGrafter"/>
</dbReference>
<dbReference type="InterPro" id="IPR007356">
    <property type="entry name" value="tRNA_m1G_MeTrfase_euk"/>
</dbReference>
<keyword evidence="4" id="KW-0949">S-adenosyl-L-methionine</keyword>
<dbReference type="GO" id="GO:0000049">
    <property type="term" value="F:tRNA binding"/>
    <property type="evidence" value="ECO:0007669"/>
    <property type="project" value="TreeGrafter"/>
</dbReference>
<keyword evidence="7" id="KW-0175">Coiled coil</keyword>
<keyword evidence="8" id="KW-0496">Mitochondrion</keyword>
<dbReference type="GO" id="GO:0005654">
    <property type="term" value="C:nucleoplasm"/>
    <property type="evidence" value="ECO:0007669"/>
    <property type="project" value="TreeGrafter"/>
</dbReference>
<comment type="subcellular location">
    <subcellularLocation>
        <location evidence="1">Mitochondrion</location>
    </subcellularLocation>
</comment>
<evidence type="ECO:0000256" key="7">
    <source>
        <dbReference type="ARBA" id="ARBA00023054"/>
    </source>
</evidence>
<evidence type="ECO:0000256" key="5">
    <source>
        <dbReference type="ARBA" id="ARBA00022694"/>
    </source>
</evidence>
<dbReference type="GO" id="GO:0005739">
    <property type="term" value="C:mitochondrion"/>
    <property type="evidence" value="ECO:0007669"/>
    <property type="project" value="UniProtKB-SubCell"/>
</dbReference>
<dbReference type="PANTHER" id="PTHR13563:SF5">
    <property type="entry name" value="TRNA METHYLTRANSFERASE 10 HOMOLOG C"/>
    <property type="match status" value="1"/>
</dbReference>
<reference evidence="11 12" key="1">
    <citation type="submission" date="2014-03" db="EMBL/GenBank/DDBJ databases">
        <title>Draft genome of the hookworm Oesophagostomum dentatum.</title>
        <authorList>
            <person name="Mitreva M."/>
        </authorList>
    </citation>
    <scope>NUCLEOTIDE SEQUENCE [LARGE SCALE GENOMIC DNA]</scope>
    <source>
        <strain evidence="11 12">OD-Hann</strain>
    </source>
</reference>
<evidence type="ECO:0000256" key="3">
    <source>
        <dbReference type="ARBA" id="ARBA00022679"/>
    </source>
</evidence>
<evidence type="ECO:0000256" key="9">
    <source>
        <dbReference type="ARBA" id="ARBA00029803"/>
    </source>
</evidence>
<evidence type="ECO:0000313" key="11">
    <source>
        <dbReference type="EMBL" id="KHJ97442.1"/>
    </source>
</evidence>
<accession>A0A0B1TNM0</accession>
<name>A0A0B1TNM0_OESDE</name>
<dbReference type="GO" id="GO:0008168">
    <property type="term" value="F:methyltransferase activity"/>
    <property type="evidence" value="ECO:0007669"/>
    <property type="project" value="UniProtKB-KW"/>
</dbReference>
<dbReference type="Proteomes" id="UP000053660">
    <property type="component" value="Unassembled WGS sequence"/>
</dbReference>
<sequence length="370" mass="42676">MIAPVQWDEPLLKIIPDRTLNGRLTGDQISRFQSVVREVKTISMLTKHFPSKITDENWRVLLECQTRKQRLDHLKFLRSRELEKKKDLEKKRVKVSSSVKVNKEVTADSFPLYYPATKLAKDQRRQLWQNVANAYRCSAPTLVIDCRFLPLLSPRGAELTAIQLSYLISENRDSRTPWQLFFSNLDLSKERVRWLKQRHLSVLDSSVACSPVVTPANYTTVFPRERIVYLSPDAEDELVDVDDEETYVLGGIVDRVVERGISRHASLDAALEDGVRCKKLPLDKYMKWKSGTKFLTLPAVFGILRDVHCSGGDWEYALRRHIPVRNLRSADEKSAAGRELHSKIRHFDHQLLQILERELGEETRQASSSL</sequence>
<dbReference type="PROSITE" id="PS51675">
    <property type="entry name" value="SAM_MT_TRM10"/>
    <property type="match status" value="1"/>
</dbReference>
<dbReference type="GO" id="GO:0032259">
    <property type="term" value="P:methylation"/>
    <property type="evidence" value="ECO:0007669"/>
    <property type="project" value="UniProtKB-KW"/>
</dbReference>
<keyword evidence="6" id="KW-0809">Transit peptide</keyword>
<proteinExistence type="predicted"/>
<organism evidence="11 12">
    <name type="scientific">Oesophagostomum dentatum</name>
    <name type="common">Nodular worm</name>
    <dbReference type="NCBI Taxonomy" id="61180"/>
    <lineage>
        <taxon>Eukaryota</taxon>
        <taxon>Metazoa</taxon>
        <taxon>Ecdysozoa</taxon>
        <taxon>Nematoda</taxon>
        <taxon>Chromadorea</taxon>
        <taxon>Rhabditida</taxon>
        <taxon>Rhabditina</taxon>
        <taxon>Rhabditomorpha</taxon>
        <taxon>Strongyloidea</taxon>
        <taxon>Strongylidae</taxon>
        <taxon>Oesophagostomum</taxon>
    </lineage>
</organism>
<keyword evidence="5" id="KW-0819">tRNA processing</keyword>
<feature type="domain" description="SAM-dependent MTase TRM10-type" evidence="10">
    <location>
        <begin position="123"/>
        <end position="329"/>
    </location>
</feature>
<evidence type="ECO:0000256" key="8">
    <source>
        <dbReference type="ARBA" id="ARBA00023128"/>
    </source>
</evidence>
<evidence type="ECO:0000256" key="1">
    <source>
        <dbReference type="ARBA" id="ARBA00004173"/>
    </source>
</evidence>
<dbReference type="EMBL" id="KN549454">
    <property type="protein sequence ID" value="KHJ97442.1"/>
    <property type="molecule type" value="Genomic_DNA"/>
</dbReference>
<dbReference type="PANTHER" id="PTHR13563">
    <property type="entry name" value="TRNA (GUANINE-9-) METHYLTRANSFERASE"/>
    <property type="match status" value="1"/>
</dbReference>
<dbReference type="AlphaFoldDB" id="A0A0B1TNM0"/>
<dbReference type="OrthoDB" id="278300at2759"/>
<dbReference type="InterPro" id="IPR025812">
    <property type="entry name" value="Trm10_C_MTase_dom"/>
</dbReference>
<keyword evidence="12" id="KW-1185">Reference proteome</keyword>
<evidence type="ECO:0000313" key="12">
    <source>
        <dbReference type="Proteomes" id="UP000053660"/>
    </source>
</evidence>
<dbReference type="InterPro" id="IPR028564">
    <property type="entry name" value="MT_TRM10-typ"/>
</dbReference>
<evidence type="ECO:0000256" key="4">
    <source>
        <dbReference type="ARBA" id="ARBA00022691"/>
    </source>
</evidence>
<dbReference type="CDD" id="cd18102">
    <property type="entry name" value="Trm10_MRRP1"/>
    <property type="match status" value="1"/>
</dbReference>
<dbReference type="GO" id="GO:0097745">
    <property type="term" value="P:mitochondrial tRNA 5'-end processing"/>
    <property type="evidence" value="ECO:0007669"/>
    <property type="project" value="TreeGrafter"/>
</dbReference>
<gene>
    <name evidence="11" type="ORF">OESDEN_02580</name>
</gene>
<dbReference type="InterPro" id="IPR038459">
    <property type="entry name" value="MT_TRM10-typ_sf"/>
</dbReference>
<evidence type="ECO:0000259" key="10">
    <source>
        <dbReference type="PROSITE" id="PS51675"/>
    </source>
</evidence>